<keyword evidence="4 7" id="KW-0378">Hydrolase</keyword>
<dbReference type="Gene3D" id="2.30.40.10">
    <property type="entry name" value="Urease, subunit C, domain 1"/>
    <property type="match status" value="1"/>
</dbReference>
<dbReference type="GO" id="GO:0005829">
    <property type="term" value="C:cytosol"/>
    <property type="evidence" value="ECO:0007669"/>
    <property type="project" value="TreeGrafter"/>
</dbReference>
<evidence type="ECO:0000256" key="5">
    <source>
        <dbReference type="PIRSR" id="PIRSR611778-50"/>
    </source>
</evidence>
<evidence type="ECO:0000256" key="3">
    <source>
        <dbReference type="ARBA" id="ARBA00022723"/>
    </source>
</evidence>
<dbReference type="GO" id="GO:0046872">
    <property type="term" value="F:metal ion binding"/>
    <property type="evidence" value="ECO:0007669"/>
    <property type="project" value="UniProtKB-KW"/>
</dbReference>
<dbReference type="SUPFAM" id="SSF51338">
    <property type="entry name" value="Composite domain of metallo-dependent hydrolases"/>
    <property type="match status" value="1"/>
</dbReference>
<feature type="modified residue" description="N6-carboxylysine" evidence="5">
    <location>
        <position position="149"/>
    </location>
</feature>
<keyword evidence="8" id="KW-1185">Reference proteome</keyword>
<feature type="domain" description="Amidohydrolase-related" evidence="6">
    <location>
        <begin position="50"/>
        <end position="433"/>
    </location>
</feature>
<evidence type="ECO:0000259" key="6">
    <source>
        <dbReference type="Pfam" id="PF01979"/>
    </source>
</evidence>
<comment type="PTM">
    <text evidence="5">Carbamylation allows a single lysine to coordinate two divalent metal cations.</text>
</comment>
<dbReference type="CDD" id="cd01314">
    <property type="entry name" value="D-HYD"/>
    <property type="match status" value="1"/>
</dbReference>
<organism evidence="7 8">
    <name type="scientific">Dysosmobacter segnis</name>
    <dbReference type="NCBI Taxonomy" id="2763042"/>
    <lineage>
        <taxon>Bacteria</taxon>
        <taxon>Bacillati</taxon>
        <taxon>Bacillota</taxon>
        <taxon>Clostridia</taxon>
        <taxon>Eubacteriales</taxon>
        <taxon>Oscillospiraceae</taxon>
        <taxon>Dysosmobacter</taxon>
    </lineage>
</organism>
<dbReference type="EC" id="3.5.2.2" evidence="7"/>
<evidence type="ECO:0000256" key="1">
    <source>
        <dbReference type="ARBA" id="ARBA00001947"/>
    </source>
</evidence>
<comment type="caution">
    <text evidence="7">The sequence shown here is derived from an EMBL/GenBank/DDBJ whole genome shotgun (WGS) entry which is preliminary data.</text>
</comment>
<evidence type="ECO:0000313" key="7">
    <source>
        <dbReference type="EMBL" id="MBC5769241.1"/>
    </source>
</evidence>
<accession>A0A923MGJ6</accession>
<dbReference type="RefSeq" id="WP_187013626.1">
    <property type="nucleotide sequence ID" value="NZ_JACOQI010000002.1"/>
</dbReference>
<dbReference type="InterPro" id="IPR011778">
    <property type="entry name" value="Hydantoinase/dihydroPyrase"/>
</dbReference>
<keyword evidence="3" id="KW-0479">Metal-binding</keyword>
<name>A0A923MGJ6_9FIRM</name>
<comment type="cofactor">
    <cofactor evidence="1">
        <name>Zn(2+)</name>
        <dbReference type="ChEBI" id="CHEBI:29105"/>
    </cofactor>
</comment>
<dbReference type="PANTHER" id="PTHR11647:SF1">
    <property type="entry name" value="COLLAPSIN RESPONSE MEDIATOR PROTEIN"/>
    <property type="match status" value="1"/>
</dbReference>
<dbReference type="InterPro" id="IPR032466">
    <property type="entry name" value="Metal_Hydrolase"/>
</dbReference>
<proteinExistence type="inferred from homology"/>
<gene>
    <name evidence="7" type="primary">hydA</name>
    <name evidence="7" type="ORF">H8Z83_02635</name>
</gene>
<protein>
    <submittedName>
        <fullName evidence="7">Dihydropyrimidinase</fullName>
        <ecNumber evidence="7">3.5.2.2</ecNumber>
    </submittedName>
</protein>
<dbReference type="Pfam" id="PF01979">
    <property type="entry name" value="Amidohydro_1"/>
    <property type="match status" value="1"/>
</dbReference>
<dbReference type="EMBL" id="JACOQI010000002">
    <property type="protein sequence ID" value="MBC5769241.1"/>
    <property type="molecule type" value="Genomic_DNA"/>
</dbReference>
<evidence type="ECO:0000256" key="4">
    <source>
        <dbReference type="ARBA" id="ARBA00022801"/>
    </source>
</evidence>
<dbReference type="PANTHER" id="PTHR11647">
    <property type="entry name" value="HYDRANTOINASE/DIHYDROPYRIMIDINASE FAMILY MEMBER"/>
    <property type="match status" value="1"/>
</dbReference>
<dbReference type="InterPro" id="IPR006680">
    <property type="entry name" value="Amidohydro-rel"/>
</dbReference>
<reference evidence="7" key="1">
    <citation type="submission" date="2020-08" db="EMBL/GenBank/DDBJ databases">
        <title>Genome public.</title>
        <authorList>
            <person name="Liu C."/>
            <person name="Sun Q."/>
        </authorList>
    </citation>
    <scope>NUCLEOTIDE SEQUENCE</scope>
    <source>
        <strain evidence="7">BX15</strain>
    </source>
</reference>
<evidence type="ECO:0000256" key="2">
    <source>
        <dbReference type="ARBA" id="ARBA00008829"/>
    </source>
</evidence>
<dbReference type="AlphaFoldDB" id="A0A923MGJ6"/>
<dbReference type="NCBIfam" id="TIGR02033">
    <property type="entry name" value="D-hydantoinase"/>
    <property type="match status" value="1"/>
</dbReference>
<dbReference type="GO" id="GO:0004157">
    <property type="term" value="F:dihydropyrimidinase activity"/>
    <property type="evidence" value="ECO:0007669"/>
    <property type="project" value="UniProtKB-EC"/>
</dbReference>
<comment type="similarity">
    <text evidence="2">Belongs to the metallo-dependent hydrolases superfamily. Hydantoinase/dihydropyrimidinase family.</text>
</comment>
<dbReference type="SUPFAM" id="SSF51556">
    <property type="entry name" value="Metallo-dependent hydrolases"/>
    <property type="match status" value="1"/>
</dbReference>
<sequence length="458" mass="50649">MRTLFKGGTVITGRGPKRADVLVEGEKVRQVGRLILTPADRTVDVEGCLLFPGFIDAHTHFDLDVCNTTTADDFTTGSRAALKGGTTTVIDFACPNKGESLQYGLDLWHQKADGRTFCDYGFHMTIDDWNESIRAELPEMFRQGVSSFKMYMTYPAMMVGDRDMYWALKELRHLGGICGVHCENAGVIDGMIAEKKAAGLMGPSSHPETRPPYLEAEAISRLLRIAQAADCPVVIVHLTNEEALKEVEHARKRGQKVYVETCPQYLLLDESVYYAPDYSQAARYICAPPIREKANQEVLWRGLRRGEIQTISTDHCSFTLAQKDAGREDFTKIPGGLPGVETRGELIYSYGVAAKKLSLAQMCRVLSENPAKLYGLYPRKGVLAPGSDADIVVYDPGDSHVIRAEDCVANVDYNPYEGFVTAGGIREVWLRGRKTMENGKVLDTVPAGMYLARGKCDL</sequence>
<dbReference type="Gene3D" id="3.20.20.140">
    <property type="entry name" value="Metal-dependent hydrolases"/>
    <property type="match status" value="1"/>
</dbReference>
<dbReference type="InterPro" id="IPR050378">
    <property type="entry name" value="Metallo-dep_Hydrolases_sf"/>
</dbReference>
<dbReference type="InterPro" id="IPR011059">
    <property type="entry name" value="Metal-dep_hydrolase_composite"/>
</dbReference>
<dbReference type="FunFam" id="3.20.20.140:FF:000076">
    <property type="entry name" value="Dihydropyrimidinase like 2"/>
    <property type="match status" value="1"/>
</dbReference>
<evidence type="ECO:0000313" key="8">
    <source>
        <dbReference type="Proteomes" id="UP000620327"/>
    </source>
</evidence>
<dbReference type="Proteomes" id="UP000620327">
    <property type="component" value="Unassembled WGS sequence"/>
</dbReference>